<dbReference type="OrthoDB" id="638558at2759"/>
<keyword evidence="6" id="KW-0503">Monooxygenase</keyword>
<dbReference type="PROSITE" id="PS00086">
    <property type="entry name" value="CYTOCHROME_P450"/>
    <property type="match status" value="1"/>
</dbReference>
<dbReference type="GO" id="GO:0020037">
    <property type="term" value="F:heme binding"/>
    <property type="evidence" value="ECO:0007669"/>
    <property type="project" value="InterPro"/>
</dbReference>
<evidence type="ECO:0000256" key="2">
    <source>
        <dbReference type="ARBA" id="ARBA00022723"/>
    </source>
</evidence>
<evidence type="ECO:0000256" key="7">
    <source>
        <dbReference type="SAM" id="Phobius"/>
    </source>
</evidence>
<name>A0A9Q0D162_9POAL</name>
<evidence type="ECO:0000256" key="4">
    <source>
        <dbReference type="ARBA" id="ARBA00023004"/>
    </source>
</evidence>
<gene>
    <name evidence="8" type="ORF">LUZ63_003677</name>
</gene>
<dbReference type="AlphaFoldDB" id="A0A9Q0D162"/>
<dbReference type="PANTHER" id="PTHR47947">
    <property type="entry name" value="CYTOCHROME P450 82C3-RELATED"/>
    <property type="match status" value="1"/>
</dbReference>
<keyword evidence="2 5" id="KW-0479">Metal-binding</keyword>
<keyword evidence="9" id="KW-1185">Reference proteome</keyword>
<comment type="caution">
    <text evidence="8">The sequence shown here is derived from an EMBL/GenBank/DDBJ whole genome shotgun (WGS) entry which is preliminary data.</text>
</comment>
<feature type="binding site" description="axial binding residue" evidence="5">
    <location>
        <position position="488"/>
    </location>
    <ligand>
        <name>heme</name>
        <dbReference type="ChEBI" id="CHEBI:30413"/>
    </ligand>
    <ligandPart>
        <name>Fe</name>
        <dbReference type="ChEBI" id="CHEBI:18248"/>
    </ligandPart>
</feature>
<keyword evidence="7" id="KW-1133">Transmembrane helix</keyword>
<comment type="similarity">
    <text evidence="6">Belongs to the cytochrome P450 family.</text>
</comment>
<proteinExistence type="inferred from homology"/>
<dbReference type="GO" id="GO:0004497">
    <property type="term" value="F:monooxygenase activity"/>
    <property type="evidence" value="ECO:0007669"/>
    <property type="project" value="UniProtKB-KW"/>
</dbReference>
<evidence type="ECO:0008006" key="10">
    <source>
        <dbReference type="Google" id="ProtNLM"/>
    </source>
</evidence>
<feature type="transmembrane region" description="Helical" evidence="7">
    <location>
        <begin position="51"/>
        <end position="72"/>
    </location>
</feature>
<dbReference type="Proteomes" id="UP001151287">
    <property type="component" value="Unassembled WGS sequence"/>
</dbReference>
<comment type="cofactor">
    <cofactor evidence="5">
        <name>heme</name>
        <dbReference type="ChEBI" id="CHEBI:30413"/>
    </cofactor>
</comment>
<dbReference type="InterPro" id="IPR050651">
    <property type="entry name" value="Plant_Cytochrome_P450_Monoox"/>
</dbReference>
<accession>A0A9Q0D162</accession>
<keyword evidence="4 5" id="KW-0408">Iron</keyword>
<dbReference type="InterPro" id="IPR002401">
    <property type="entry name" value="Cyt_P450_E_grp-I"/>
</dbReference>
<dbReference type="InterPro" id="IPR036396">
    <property type="entry name" value="Cyt_P450_sf"/>
</dbReference>
<dbReference type="SUPFAM" id="SSF48264">
    <property type="entry name" value="Cytochrome P450"/>
    <property type="match status" value="1"/>
</dbReference>
<dbReference type="Pfam" id="PF00067">
    <property type="entry name" value="p450"/>
    <property type="match status" value="1"/>
</dbReference>
<evidence type="ECO:0000313" key="8">
    <source>
        <dbReference type="EMBL" id="KAJ1703898.1"/>
    </source>
</evidence>
<sequence length="554" mass="63095">MSVVTSSSIINRLPCICGIAHISSPVYTIYHKKIDKRYQTMAGLLQLMDNLSVNIVVSFFLLISITALLHYLNKNNKKKLPPSPPALPVLGHLHLLKKPLHHTLIDISSRYGPITFLRFGSRPALLISSHTLAEQCFTTYDMSFSNRVQLPSVMLPDLIGLCNYGSYWRNVRQIASVELLSNQQLQASLDIRAEEIKDMVHQLFKSYKSNEKSEESNCFRKLDFRKTIFELTMNVMMMLIAGKRFYGDKIEDVKETQKFREAVTGWFELSGAANVEDFIPLLRILDLQGVMKRMKWVTEVMEEMVPKIIKEHQQEGIGKGKTMISSMLELGKKDSEKYSDHVIRNIAISMLLAGTETSANTIEWVMTLLVNNPDVLQKARAEIDAQVGNQRLIQESDMNHLPYFHCIISESLRLYPVAPLLVPHESREEISLGGYEIPKGTMLLVNVYQIQRDPEIWEEPMKFKPERFEDGRSNGKWMAPFGMGRRRCPGEALAMREMGVVLGALIQCFDWQRIGSELIDLTEGSGLTIPKAKPLEVMYQPRKIMTDVLLQLSG</sequence>
<dbReference type="GO" id="GO:0016705">
    <property type="term" value="F:oxidoreductase activity, acting on paired donors, with incorporation or reduction of molecular oxygen"/>
    <property type="evidence" value="ECO:0007669"/>
    <property type="project" value="InterPro"/>
</dbReference>
<evidence type="ECO:0000256" key="1">
    <source>
        <dbReference type="ARBA" id="ARBA00022617"/>
    </source>
</evidence>
<keyword evidence="7" id="KW-0812">Transmembrane</keyword>
<evidence type="ECO:0000256" key="6">
    <source>
        <dbReference type="RuleBase" id="RU000461"/>
    </source>
</evidence>
<dbReference type="GO" id="GO:0005506">
    <property type="term" value="F:iron ion binding"/>
    <property type="evidence" value="ECO:0007669"/>
    <property type="project" value="InterPro"/>
</dbReference>
<dbReference type="PANTHER" id="PTHR47947:SF3">
    <property type="entry name" value="CYTOCHROME P450 81D1-LIKE"/>
    <property type="match status" value="1"/>
</dbReference>
<dbReference type="EMBL" id="JAMQYH010000001">
    <property type="protein sequence ID" value="KAJ1703898.1"/>
    <property type="molecule type" value="Genomic_DNA"/>
</dbReference>
<dbReference type="PRINTS" id="PR00463">
    <property type="entry name" value="EP450I"/>
</dbReference>
<dbReference type="InterPro" id="IPR017972">
    <property type="entry name" value="Cyt_P450_CS"/>
</dbReference>
<keyword evidence="3 6" id="KW-0560">Oxidoreductase</keyword>
<protein>
    <recommendedName>
        <fullName evidence="10">Cytochrome P450</fullName>
    </recommendedName>
</protein>
<organism evidence="8 9">
    <name type="scientific">Rhynchospora breviuscula</name>
    <dbReference type="NCBI Taxonomy" id="2022672"/>
    <lineage>
        <taxon>Eukaryota</taxon>
        <taxon>Viridiplantae</taxon>
        <taxon>Streptophyta</taxon>
        <taxon>Embryophyta</taxon>
        <taxon>Tracheophyta</taxon>
        <taxon>Spermatophyta</taxon>
        <taxon>Magnoliopsida</taxon>
        <taxon>Liliopsida</taxon>
        <taxon>Poales</taxon>
        <taxon>Cyperaceae</taxon>
        <taxon>Cyperoideae</taxon>
        <taxon>Rhynchosporeae</taxon>
        <taxon>Rhynchospora</taxon>
    </lineage>
</organism>
<evidence type="ECO:0000256" key="3">
    <source>
        <dbReference type="ARBA" id="ARBA00023002"/>
    </source>
</evidence>
<dbReference type="InterPro" id="IPR001128">
    <property type="entry name" value="Cyt_P450"/>
</dbReference>
<evidence type="ECO:0000313" key="9">
    <source>
        <dbReference type="Proteomes" id="UP001151287"/>
    </source>
</evidence>
<dbReference type="PRINTS" id="PR00385">
    <property type="entry name" value="P450"/>
</dbReference>
<dbReference type="FunFam" id="1.10.630.10:FF:000026">
    <property type="entry name" value="Cytochrome P450 82C4"/>
    <property type="match status" value="1"/>
</dbReference>
<dbReference type="Gene3D" id="1.10.630.10">
    <property type="entry name" value="Cytochrome P450"/>
    <property type="match status" value="1"/>
</dbReference>
<keyword evidence="1 5" id="KW-0349">Heme</keyword>
<reference evidence="8" key="1">
    <citation type="journal article" date="2022" name="Cell">
        <title>Repeat-based holocentromeres influence genome architecture and karyotype evolution.</title>
        <authorList>
            <person name="Hofstatter P.G."/>
            <person name="Thangavel G."/>
            <person name="Lux T."/>
            <person name="Neumann P."/>
            <person name="Vondrak T."/>
            <person name="Novak P."/>
            <person name="Zhang M."/>
            <person name="Costa L."/>
            <person name="Castellani M."/>
            <person name="Scott A."/>
            <person name="Toegelov H."/>
            <person name="Fuchs J."/>
            <person name="Mata-Sucre Y."/>
            <person name="Dias Y."/>
            <person name="Vanzela A.L.L."/>
            <person name="Huettel B."/>
            <person name="Almeida C.C.S."/>
            <person name="Simkova H."/>
            <person name="Souza G."/>
            <person name="Pedrosa-Harand A."/>
            <person name="Macas J."/>
            <person name="Mayer K.F.X."/>
            <person name="Houben A."/>
            <person name="Marques A."/>
        </authorList>
    </citation>
    <scope>NUCLEOTIDE SEQUENCE</scope>
    <source>
        <strain evidence="8">RhyBre1mFocal</strain>
    </source>
</reference>
<evidence type="ECO:0000256" key="5">
    <source>
        <dbReference type="PIRSR" id="PIRSR602401-1"/>
    </source>
</evidence>
<keyword evidence="7" id="KW-0472">Membrane</keyword>